<dbReference type="WBParaSite" id="nRc.2.0.1.t10093-RA">
    <property type="protein sequence ID" value="nRc.2.0.1.t10093-RA"/>
    <property type="gene ID" value="nRc.2.0.1.g10093"/>
</dbReference>
<reference evidence="2" key="1">
    <citation type="submission" date="2022-11" db="UniProtKB">
        <authorList>
            <consortium name="WormBaseParasite"/>
        </authorList>
    </citation>
    <scope>IDENTIFICATION</scope>
</reference>
<sequence length="60" mass="6586">MLRTYLIGNSVIFCEATFAATPTAPSIISEWIEYADAGIDKTIYRRGTFSCGNSDMGQVM</sequence>
<name>A0A915I8K8_ROMCU</name>
<keyword evidence="1" id="KW-1185">Reference proteome</keyword>
<proteinExistence type="predicted"/>
<dbReference type="Proteomes" id="UP000887565">
    <property type="component" value="Unplaced"/>
</dbReference>
<organism evidence="1 2">
    <name type="scientific">Romanomermis culicivorax</name>
    <name type="common">Nematode worm</name>
    <dbReference type="NCBI Taxonomy" id="13658"/>
    <lineage>
        <taxon>Eukaryota</taxon>
        <taxon>Metazoa</taxon>
        <taxon>Ecdysozoa</taxon>
        <taxon>Nematoda</taxon>
        <taxon>Enoplea</taxon>
        <taxon>Dorylaimia</taxon>
        <taxon>Mermithida</taxon>
        <taxon>Mermithoidea</taxon>
        <taxon>Mermithidae</taxon>
        <taxon>Romanomermis</taxon>
    </lineage>
</organism>
<evidence type="ECO:0000313" key="1">
    <source>
        <dbReference type="Proteomes" id="UP000887565"/>
    </source>
</evidence>
<evidence type="ECO:0000313" key="2">
    <source>
        <dbReference type="WBParaSite" id="nRc.2.0.1.t10093-RA"/>
    </source>
</evidence>
<dbReference type="AlphaFoldDB" id="A0A915I8K8"/>
<protein>
    <submittedName>
        <fullName evidence="2">Uncharacterized protein</fullName>
    </submittedName>
</protein>
<accession>A0A915I8K8</accession>